<proteinExistence type="inferred from homology"/>
<evidence type="ECO:0000256" key="1">
    <source>
        <dbReference type="ARBA" id="ARBA00009254"/>
    </source>
</evidence>
<protein>
    <recommendedName>
        <fullName evidence="4 5">Large ribosomal subunit protein uL29</fullName>
    </recommendedName>
</protein>
<keyword evidence="2 5" id="KW-0689">Ribosomal protein</keyword>
<evidence type="ECO:0000256" key="5">
    <source>
        <dbReference type="HAMAP-Rule" id="MF_00374"/>
    </source>
</evidence>
<sequence length="69" mass="7901">MSKKHDFAQSLQGLSEADLKVKIKEDEMRMKKLTFAHAIAPLENPQSIRALRRDIARLKTQLRKTQIGA</sequence>
<evidence type="ECO:0000256" key="3">
    <source>
        <dbReference type="ARBA" id="ARBA00023274"/>
    </source>
</evidence>
<dbReference type="EMBL" id="JBHSCZ010000003">
    <property type="protein sequence ID" value="MFC4263582.1"/>
    <property type="molecule type" value="Genomic_DNA"/>
</dbReference>
<dbReference type="NCBIfam" id="TIGR00012">
    <property type="entry name" value="L29"/>
    <property type="match status" value="1"/>
</dbReference>
<dbReference type="Gene3D" id="1.10.287.310">
    <property type="match status" value="1"/>
</dbReference>
<dbReference type="InterPro" id="IPR036049">
    <property type="entry name" value="Ribosomal_uL29_sf"/>
</dbReference>
<evidence type="ECO:0000256" key="4">
    <source>
        <dbReference type="ARBA" id="ARBA00035204"/>
    </source>
</evidence>
<dbReference type="HAMAP" id="MF_00374">
    <property type="entry name" value="Ribosomal_uL29"/>
    <property type="match status" value="1"/>
</dbReference>
<evidence type="ECO:0000256" key="2">
    <source>
        <dbReference type="ARBA" id="ARBA00022980"/>
    </source>
</evidence>
<dbReference type="InterPro" id="IPR018254">
    <property type="entry name" value="Ribosomal_uL29_CS"/>
</dbReference>
<comment type="caution">
    <text evidence="6">The sequence shown here is derived from an EMBL/GenBank/DDBJ whole genome shotgun (WGS) entry which is preliminary data.</text>
</comment>
<dbReference type="Pfam" id="PF00831">
    <property type="entry name" value="Ribosomal_L29"/>
    <property type="match status" value="1"/>
</dbReference>
<dbReference type="InterPro" id="IPR001854">
    <property type="entry name" value="Ribosomal_uL29"/>
</dbReference>
<gene>
    <name evidence="5 6" type="primary">rpmC</name>
    <name evidence="6" type="ORF">ACFOWM_11870</name>
</gene>
<dbReference type="RefSeq" id="WP_379710362.1">
    <property type="nucleotide sequence ID" value="NZ_JBHSCZ010000003.1"/>
</dbReference>
<organism evidence="6 7">
    <name type="scientific">Ferruginibacter yonginensis</name>
    <dbReference type="NCBI Taxonomy" id="1310416"/>
    <lineage>
        <taxon>Bacteria</taxon>
        <taxon>Pseudomonadati</taxon>
        <taxon>Bacteroidota</taxon>
        <taxon>Chitinophagia</taxon>
        <taxon>Chitinophagales</taxon>
        <taxon>Chitinophagaceae</taxon>
        <taxon>Ferruginibacter</taxon>
    </lineage>
</organism>
<accession>A0ABV8QV60</accession>
<comment type="similarity">
    <text evidence="1 5">Belongs to the universal ribosomal protein uL29 family.</text>
</comment>
<keyword evidence="7" id="KW-1185">Reference proteome</keyword>
<dbReference type="PROSITE" id="PS00579">
    <property type="entry name" value="RIBOSOMAL_L29"/>
    <property type="match status" value="1"/>
</dbReference>
<dbReference type="SUPFAM" id="SSF46561">
    <property type="entry name" value="Ribosomal protein L29 (L29p)"/>
    <property type="match status" value="1"/>
</dbReference>
<evidence type="ECO:0000313" key="6">
    <source>
        <dbReference type="EMBL" id="MFC4263582.1"/>
    </source>
</evidence>
<evidence type="ECO:0000313" key="7">
    <source>
        <dbReference type="Proteomes" id="UP001595907"/>
    </source>
</evidence>
<reference evidence="7" key="1">
    <citation type="journal article" date="2019" name="Int. J. Syst. Evol. Microbiol.">
        <title>The Global Catalogue of Microorganisms (GCM) 10K type strain sequencing project: providing services to taxonomists for standard genome sequencing and annotation.</title>
        <authorList>
            <consortium name="The Broad Institute Genomics Platform"/>
            <consortium name="The Broad Institute Genome Sequencing Center for Infectious Disease"/>
            <person name="Wu L."/>
            <person name="Ma J."/>
        </authorList>
    </citation>
    <scope>NUCLEOTIDE SEQUENCE [LARGE SCALE GENOMIC DNA]</scope>
    <source>
        <strain evidence="7">CECT 8289</strain>
    </source>
</reference>
<dbReference type="GO" id="GO:0005840">
    <property type="term" value="C:ribosome"/>
    <property type="evidence" value="ECO:0007669"/>
    <property type="project" value="UniProtKB-KW"/>
</dbReference>
<dbReference type="Proteomes" id="UP001595907">
    <property type="component" value="Unassembled WGS sequence"/>
</dbReference>
<name>A0ABV8QV60_9BACT</name>
<keyword evidence="3 5" id="KW-0687">Ribonucleoprotein</keyword>